<dbReference type="EMBL" id="JARAOO010000012">
    <property type="protein sequence ID" value="KAJ7949048.1"/>
    <property type="molecule type" value="Genomic_DNA"/>
</dbReference>
<comment type="caution">
    <text evidence="1">The sequence shown here is derived from an EMBL/GenBank/DDBJ whole genome shotgun (WGS) entry which is preliminary data.</text>
</comment>
<dbReference type="AlphaFoldDB" id="A0AAD7PB31"/>
<proteinExistence type="predicted"/>
<dbReference type="KEGG" id="qsa:O6P43_029438"/>
<reference evidence="1" key="1">
    <citation type="journal article" date="2023" name="Science">
        <title>Elucidation of the pathway for biosynthesis of saponin adjuvants from the soapbark tree.</title>
        <authorList>
            <person name="Reed J."/>
            <person name="Orme A."/>
            <person name="El-Demerdash A."/>
            <person name="Owen C."/>
            <person name="Martin L.B.B."/>
            <person name="Misra R.C."/>
            <person name="Kikuchi S."/>
            <person name="Rejzek M."/>
            <person name="Martin A.C."/>
            <person name="Harkess A."/>
            <person name="Leebens-Mack J."/>
            <person name="Louveau T."/>
            <person name="Stephenson M.J."/>
            <person name="Osbourn A."/>
        </authorList>
    </citation>
    <scope>NUCLEOTIDE SEQUENCE</scope>
    <source>
        <strain evidence="1">S10</strain>
    </source>
</reference>
<protein>
    <submittedName>
        <fullName evidence="1">Uncharacterized protein</fullName>
    </submittedName>
</protein>
<organism evidence="1 2">
    <name type="scientific">Quillaja saponaria</name>
    <name type="common">Soap bark tree</name>
    <dbReference type="NCBI Taxonomy" id="32244"/>
    <lineage>
        <taxon>Eukaryota</taxon>
        <taxon>Viridiplantae</taxon>
        <taxon>Streptophyta</taxon>
        <taxon>Embryophyta</taxon>
        <taxon>Tracheophyta</taxon>
        <taxon>Spermatophyta</taxon>
        <taxon>Magnoliopsida</taxon>
        <taxon>eudicotyledons</taxon>
        <taxon>Gunneridae</taxon>
        <taxon>Pentapetalae</taxon>
        <taxon>rosids</taxon>
        <taxon>fabids</taxon>
        <taxon>Fabales</taxon>
        <taxon>Quillajaceae</taxon>
        <taxon>Quillaja</taxon>
    </lineage>
</organism>
<name>A0AAD7PB31_QUISA</name>
<dbReference type="Proteomes" id="UP001163823">
    <property type="component" value="Chromosome 12"/>
</dbReference>
<keyword evidence="2" id="KW-1185">Reference proteome</keyword>
<gene>
    <name evidence="1" type="ORF">O6P43_029438</name>
</gene>
<sequence>MALGRGGGRRGSSCGSSGSKDSAYAAASANILYNNSLKESPRMCQVMYDFYLECVKTKGTDRCKHYDEQLALCPDAVSGKLPRVHAVEQMEKMAEEEEKKAASKGFANYQDYVLDNMRKSNNPIYCRNFFDQYKECQSRGNDDCEKYFKRYPWCPQFKKLSQAV</sequence>
<accession>A0AAD7PB31</accession>
<evidence type="ECO:0000313" key="2">
    <source>
        <dbReference type="Proteomes" id="UP001163823"/>
    </source>
</evidence>
<evidence type="ECO:0000313" key="1">
    <source>
        <dbReference type="EMBL" id="KAJ7949048.1"/>
    </source>
</evidence>